<dbReference type="Proteomes" id="UP000250235">
    <property type="component" value="Unassembled WGS sequence"/>
</dbReference>
<gene>
    <name evidence="1" type="ORF">F511_12626</name>
</gene>
<dbReference type="EMBL" id="KQ994494">
    <property type="protein sequence ID" value="KZV48076.1"/>
    <property type="molecule type" value="Genomic_DNA"/>
</dbReference>
<dbReference type="AlphaFoldDB" id="A0A2Z7CTA7"/>
<keyword evidence="2" id="KW-1185">Reference proteome</keyword>
<proteinExistence type="predicted"/>
<evidence type="ECO:0000313" key="2">
    <source>
        <dbReference type="Proteomes" id="UP000250235"/>
    </source>
</evidence>
<accession>A0A2Z7CTA7</accession>
<sequence length="108" mass="12084">MANRFRHADCAILAARPRPRHFMVLYFNFFIMDRLGDTLDTPRNKHTSGPEQLNSELDPSMLTISPSCLNISQYVGEIITPSEVSNSCTMDLNLISKCLSDNHAPKSG</sequence>
<name>A0A2Z7CTA7_9LAMI</name>
<protein>
    <submittedName>
        <fullName evidence="1">Uncharacterized protein</fullName>
    </submittedName>
</protein>
<reference evidence="1 2" key="1">
    <citation type="journal article" date="2015" name="Proc. Natl. Acad. Sci. U.S.A.">
        <title>The resurrection genome of Boea hygrometrica: A blueprint for survival of dehydration.</title>
        <authorList>
            <person name="Xiao L."/>
            <person name="Yang G."/>
            <person name="Zhang L."/>
            <person name="Yang X."/>
            <person name="Zhao S."/>
            <person name="Ji Z."/>
            <person name="Zhou Q."/>
            <person name="Hu M."/>
            <person name="Wang Y."/>
            <person name="Chen M."/>
            <person name="Xu Y."/>
            <person name="Jin H."/>
            <person name="Xiao X."/>
            <person name="Hu G."/>
            <person name="Bao F."/>
            <person name="Hu Y."/>
            <person name="Wan P."/>
            <person name="Li L."/>
            <person name="Deng X."/>
            <person name="Kuang T."/>
            <person name="Xiang C."/>
            <person name="Zhu J.K."/>
            <person name="Oliver M.J."/>
            <person name="He Y."/>
        </authorList>
    </citation>
    <scope>NUCLEOTIDE SEQUENCE [LARGE SCALE GENOMIC DNA]</scope>
    <source>
        <strain evidence="2">cv. XS01</strain>
    </source>
</reference>
<organism evidence="1 2">
    <name type="scientific">Dorcoceras hygrometricum</name>
    <dbReference type="NCBI Taxonomy" id="472368"/>
    <lineage>
        <taxon>Eukaryota</taxon>
        <taxon>Viridiplantae</taxon>
        <taxon>Streptophyta</taxon>
        <taxon>Embryophyta</taxon>
        <taxon>Tracheophyta</taxon>
        <taxon>Spermatophyta</taxon>
        <taxon>Magnoliopsida</taxon>
        <taxon>eudicotyledons</taxon>
        <taxon>Gunneridae</taxon>
        <taxon>Pentapetalae</taxon>
        <taxon>asterids</taxon>
        <taxon>lamiids</taxon>
        <taxon>Lamiales</taxon>
        <taxon>Gesneriaceae</taxon>
        <taxon>Didymocarpoideae</taxon>
        <taxon>Trichosporeae</taxon>
        <taxon>Loxocarpinae</taxon>
        <taxon>Dorcoceras</taxon>
    </lineage>
</organism>
<evidence type="ECO:0000313" key="1">
    <source>
        <dbReference type="EMBL" id="KZV48076.1"/>
    </source>
</evidence>